<reference evidence="1" key="1">
    <citation type="submission" date="2020-03" db="EMBL/GenBank/DDBJ databases">
        <title>Spirochaetal bacteria isolated from arthropods constitute a novel genus Entomospira genus novum within the order Spirochaetales.</title>
        <authorList>
            <person name="Grana-Miraglia L."/>
            <person name="Sikutova S."/>
            <person name="Fingerle V."/>
            <person name="Sing A."/>
            <person name="Castillo-Ramirez S."/>
            <person name="Margos G."/>
            <person name="Rudolf I."/>
        </authorList>
    </citation>
    <scope>NUCLEOTIDE SEQUENCE</scope>
    <source>
        <strain evidence="1">BR208</strain>
    </source>
</reference>
<dbReference type="AlphaFoldDB" id="A0A968KTP9"/>
<gene>
    <name evidence="1" type="ORF">HCT46_06775</name>
</gene>
<protein>
    <submittedName>
        <fullName evidence="1">Uncharacterized protein</fullName>
    </submittedName>
</protein>
<accession>A0A968KTP9</accession>
<evidence type="ECO:0000313" key="2">
    <source>
        <dbReference type="Proteomes" id="UP000752013"/>
    </source>
</evidence>
<proteinExistence type="predicted"/>
<sequence length="107" mass="12329">MRLEQTVDGPFGLWFSRVSRKGGFMYHLFLLYTHKDPPLMAEYLQLEVMNTCYSIFVHAGRFIAMQDCLSTIPSQRGRYILSHPDYLIEIDDHGVYLGIASSLVHDS</sequence>
<dbReference type="RefSeq" id="WP_167704216.1">
    <property type="nucleotide sequence ID" value="NZ_CP118169.1"/>
</dbReference>
<organism evidence="1 2">
    <name type="scientific">Entomospira nematocerorum</name>
    <dbReference type="NCBI Taxonomy" id="2719987"/>
    <lineage>
        <taxon>Bacteria</taxon>
        <taxon>Pseudomonadati</taxon>
        <taxon>Spirochaetota</taxon>
        <taxon>Spirochaetia</taxon>
        <taxon>Spirochaetales</taxon>
        <taxon>Spirochaetaceae</taxon>
        <taxon>Entomospira</taxon>
    </lineage>
</organism>
<keyword evidence="2" id="KW-1185">Reference proteome</keyword>
<dbReference type="EMBL" id="JAATLK010000002">
    <property type="protein sequence ID" value="NIZ47611.1"/>
    <property type="molecule type" value="Genomic_DNA"/>
</dbReference>
<evidence type="ECO:0000313" key="1">
    <source>
        <dbReference type="EMBL" id="NIZ47611.1"/>
    </source>
</evidence>
<name>A0A968KTP9_9SPIO</name>
<dbReference type="Proteomes" id="UP000752013">
    <property type="component" value="Unassembled WGS sequence"/>
</dbReference>
<comment type="caution">
    <text evidence="1">The sequence shown here is derived from an EMBL/GenBank/DDBJ whole genome shotgun (WGS) entry which is preliminary data.</text>
</comment>